<evidence type="ECO:0000313" key="3">
    <source>
        <dbReference type="EMBL" id="KAG7353828.1"/>
    </source>
</evidence>
<gene>
    <name evidence="3" type="ORF">IV203_003183</name>
</gene>
<reference evidence="3" key="2">
    <citation type="submission" date="2021-04" db="EMBL/GenBank/DDBJ databases">
        <authorList>
            <person name="Podell S."/>
        </authorList>
    </citation>
    <scope>NUCLEOTIDE SEQUENCE</scope>
    <source>
        <strain evidence="3">Hildebrandi</strain>
    </source>
</reference>
<evidence type="ECO:0000259" key="2">
    <source>
        <dbReference type="Pfam" id="PF02698"/>
    </source>
</evidence>
<organism evidence="3 4">
    <name type="scientific">Nitzschia inconspicua</name>
    <dbReference type="NCBI Taxonomy" id="303405"/>
    <lineage>
        <taxon>Eukaryota</taxon>
        <taxon>Sar</taxon>
        <taxon>Stramenopiles</taxon>
        <taxon>Ochrophyta</taxon>
        <taxon>Bacillariophyta</taxon>
        <taxon>Bacillariophyceae</taxon>
        <taxon>Bacillariophycidae</taxon>
        <taxon>Bacillariales</taxon>
        <taxon>Bacillariaceae</taxon>
        <taxon>Nitzschia</taxon>
    </lineage>
</organism>
<dbReference type="GO" id="GO:0005886">
    <property type="term" value="C:plasma membrane"/>
    <property type="evidence" value="ECO:0007669"/>
    <property type="project" value="TreeGrafter"/>
</dbReference>
<keyword evidence="1" id="KW-0472">Membrane</keyword>
<dbReference type="InterPro" id="IPR051599">
    <property type="entry name" value="Cell_Envelope_Assoc"/>
</dbReference>
<proteinExistence type="predicted"/>
<dbReference type="AlphaFoldDB" id="A0A9K3L1F7"/>
<accession>A0A9K3L1F7</accession>
<keyword evidence="1" id="KW-0812">Transmembrane</keyword>
<reference evidence="3" key="1">
    <citation type="journal article" date="2021" name="Sci. Rep.">
        <title>Diploid genomic architecture of Nitzschia inconspicua, an elite biomass production diatom.</title>
        <authorList>
            <person name="Oliver A."/>
            <person name="Podell S."/>
            <person name="Pinowska A."/>
            <person name="Traller J.C."/>
            <person name="Smith S.R."/>
            <person name="McClure R."/>
            <person name="Beliaev A."/>
            <person name="Bohutskyi P."/>
            <person name="Hill E.A."/>
            <person name="Rabines A."/>
            <person name="Zheng H."/>
            <person name="Allen L.Z."/>
            <person name="Kuo A."/>
            <person name="Grigoriev I.V."/>
            <person name="Allen A.E."/>
            <person name="Hazlebeck D."/>
            <person name="Allen E.E."/>
        </authorList>
    </citation>
    <scope>NUCLEOTIDE SEQUENCE</scope>
    <source>
        <strain evidence="3">Hildebrandi</strain>
    </source>
</reference>
<dbReference type="OrthoDB" id="10055554at2759"/>
<dbReference type="PANTHER" id="PTHR30336">
    <property type="entry name" value="INNER MEMBRANE PROTEIN, PROBABLE PERMEASE"/>
    <property type="match status" value="1"/>
</dbReference>
<evidence type="ECO:0000256" key="1">
    <source>
        <dbReference type="SAM" id="Phobius"/>
    </source>
</evidence>
<dbReference type="Proteomes" id="UP000693970">
    <property type="component" value="Unassembled WGS sequence"/>
</dbReference>
<evidence type="ECO:0000313" key="4">
    <source>
        <dbReference type="Proteomes" id="UP000693970"/>
    </source>
</evidence>
<protein>
    <submittedName>
        <fullName evidence="3">DUF218 domain containing protein</fullName>
    </submittedName>
</protein>
<dbReference type="PANTHER" id="PTHR30336:SF20">
    <property type="entry name" value="DUF218 DOMAIN-CONTAINING PROTEIN"/>
    <property type="match status" value="1"/>
</dbReference>
<keyword evidence="4" id="KW-1185">Reference proteome</keyword>
<dbReference type="CDD" id="cd06259">
    <property type="entry name" value="YdcF-like"/>
    <property type="match status" value="1"/>
</dbReference>
<name>A0A9K3L1F7_9STRA</name>
<feature type="transmembrane region" description="Helical" evidence="1">
    <location>
        <begin position="20"/>
        <end position="40"/>
    </location>
</feature>
<dbReference type="EMBL" id="JAGRRH010000016">
    <property type="protein sequence ID" value="KAG7353828.1"/>
    <property type="molecule type" value="Genomic_DNA"/>
</dbReference>
<comment type="caution">
    <text evidence="3">The sequence shown here is derived from an EMBL/GenBank/DDBJ whole genome shotgun (WGS) entry which is preliminary data.</text>
</comment>
<dbReference type="InterPro" id="IPR003848">
    <property type="entry name" value="DUF218"/>
</dbReference>
<sequence length="348" mass="39486">MARLRRSRRTPPVAPPKFSLTSLTWLLVAFFVLIGFFFFMPSSMYSDPSSRLSKLQQRLYNSPQDVPEDLIQSLDAILVLGGGVPTSIDHPPVYVERRCDDAIRIFERRRRQQVLPKKKNRSNQRELITITNNVSYSNDDHDLSVLCLSAGTAHVPQLMGHDGLPLWESTACAAYLAQHGGQFIPPSNIFVETTSYDTIGNAFFTRTAHTDINGWRRLLVITNEFHMDRTMAIFDWIFSLETASTKKKNKKQTQQQHKDNTYQLYYLQSPNVGLSDEAIQARRDREAASATTVREVLMSQYTTLGDLYRFLTQDHSLYTAHKLVARGRGIDTDAKSASEQVKKSYGGG</sequence>
<dbReference type="Pfam" id="PF02698">
    <property type="entry name" value="DUF218"/>
    <property type="match status" value="1"/>
</dbReference>
<feature type="domain" description="DUF218" evidence="2">
    <location>
        <begin position="75"/>
        <end position="252"/>
    </location>
</feature>
<keyword evidence="1" id="KW-1133">Transmembrane helix</keyword>